<dbReference type="RefSeq" id="WP_382388433.1">
    <property type="nucleotide sequence ID" value="NZ_JBHLWI010000040.1"/>
</dbReference>
<feature type="domain" description="PglD N-terminal" evidence="2">
    <location>
        <begin position="2"/>
        <end position="72"/>
    </location>
</feature>
<dbReference type="SUPFAM" id="SSF51161">
    <property type="entry name" value="Trimeric LpxA-like enzymes"/>
    <property type="match status" value="1"/>
</dbReference>
<evidence type="ECO:0000256" key="1">
    <source>
        <dbReference type="ARBA" id="ARBA00007274"/>
    </source>
</evidence>
<comment type="similarity">
    <text evidence="1">Belongs to the transferase hexapeptide repeat family.</text>
</comment>
<comment type="caution">
    <text evidence="3">The sequence shown here is derived from an EMBL/GenBank/DDBJ whole genome shotgun (WGS) entry which is preliminary data.</text>
</comment>
<keyword evidence="4" id="KW-1185">Reference proteome</keyword>
<protein>
    <submittedName>
        <fullName evidence="3">Acetyltransferase</fullName>
    </submittedName>
</protein>
<dbReference type="Gene3D" id="3.40.50.20">
    <property type="match status" value="1"/>
</dbReference>
<dbReference type="NCBIfam" id="TIGR03570">
    <property type="entry name" value="NeuD_NnaD"/>
    <property type="match status" value="1"/>
</dbReference>
<name>A0ABV6FW07_9BACT</name>
<accession>A0ABV6FW07</accession>
<dbReference type="Proteomes" id="UP001589797">
    <property type="component" value="Unassembled WGS sequence"/>
</dbReference>
<dbReference type="InterPro" id="IPR050179">
    <property type="entry name" value="Trans_hexapeptide_repeat"/>
</dbReference>
<dbReference type="InterPro" id="IPR011004">
    <property type="entry name" value="Trimer_LpxA-like_sf"/>
</dbReference>
<organism evidence="3 4">
    <name type="scientific">Fontibacter flavus</name>
    <dbReference type="NCBI Taxonomy" id="654838"/>
    <lineage>
        <taxon>Bacteria</taxon>
        <taxon>Pseudomonadati</taxon>
        <taxon>Bacteroidota</taxon>
        <taxon>Cytophagia</taxon>
        <taxon>Cytophagales</taxon>
        <taxon>Cyclobacteriaceae</taxon>
        <taxon>Fontibacter</taxon>
    </lineage>
</organism>
<dbReference type="Pfam" id="PF00132">
    <property type="entry name" value="Hexapep"/>
    <property type="match status" value="1"/>
</dbReference>
<gene>
    <name evidence="3" type="ORF">ACFFIP_14630</name>
</gene>
<proteinExistence type="inferred from homology"/>
<dbReference type="InterPro" id="IPR020019">
    <property type="entry name" value="AcTrfase_PglD-like"/>
</dbReference>
<dbReference type="Pfam" id="PF17836">
    <property type="entry name" value="PglD_N"/>
    <property type="match status" value="1"/>
</dbReference>
<evidence type="ECO:0000259" key="2">
    <source>
        <dbReference type="Pfam" id="PF17836"/>
    </source>
</evidence>
<reference evidence="3 4" key="1">
    <citation type="submission" date="2024-09" db="EMBL/GenBank/DDBJ databases">
        <authorList>
            <person name="Sun Q."/>
            <person name="Mori K."/>
        </authorList>
    </citation>
    <scope>NUCLEOTIDE SEQUENCE [LARGE SCALE GENOMIC DNA]</scope>
    <source>
        <strain evidence="3 4">CCM 7650</strain>
    </source>
</reference>
<sequence>MYIYGASGHGRVIIDLIDSFEKIHGVFDDDPSVKEILGYPVIGKIPDDYVFKSDLFIAIGDNQTRMLISKKLEKRVRFANIIHDSAIFSKRAVLGDGCVVMEGAIVKVNCVLGNQVIINTGASVDHDCTIGSFVHIAPQATLCGGIKVGDGTLIGANAIILPGVTIGDWCTIGAGSIVHQDVPDGCKWVGNKLQPPLMSVEK</sequence>
<evidence type="ECO:0000313" key="3">
    <source>
        <dbReference type="EMBL" id="MFC0263926.1"/>
    </source>
</evidence>
<evidence type="ECO:0000313" key="4">
    <source>
        <dbReference type="Proteomes" id="UP001589797"/>
    </source>
</evidence>
<dbReference type="InterPro" id="IPR041561">
    <property type="entry name" value="PglD_N"/>
</dbReference>
<dbReference type="CDD" id="cd03360">
    <property type="entry name" value="LbH_AT_putative"/>
    <property type="match status" value="1"/>
</dbReference>
<dbReference type="Gene3D" id="2.160.10.10">
    <property type="entry name" value="Hexapeptide repeat proteins"/>
    <property type="match status" value="1"/>
</dbReference>
<dbReference type="PANTHER" id="PTHR43300">
    <property type="entry name" value="ACETYLTRANSFERASE"/>
    <property type="match status" value="1"/>
</dbReference>
<dbReference type="PANTHER" id="PTHR43300:SF7">
    <property type="entry name" value="UDP-N-ACETYLBACILLOSAMINE N-ACETYLTRANSFERASE"/>
    <property type="match status" value="1"/>
</dbReference>
<dbReference type="EMBL" id="JBHLWI010000040">
    <property type="protein sequence ID" value="MFC0263926.1"/>
    <property type="molecule type" value="Genomic_DNA"/>
</dbReference>
<dbReference type="InterPro" id="IPR001451">
    <property type="entry name" value="Hexapep"/>
</dbReference>